<gene>
    <name evidence="2" type="ORF">GOP47_0002941</name>
</gene>
<keyword evidence="3" id="KW-1185">Reference proteome</keyword>
<comment type="caution">
    <text evidence="2">The sequence shown here is derived from an EMBL/GenBank/DDBJ whole genome shotgun (WGS) entry which is preliminary data.</text>
</comment>
<proteinExistence type="predicted"/>
<organism evidence="2 3">
    <name type="scientific">Adiantum capillus-veneris</name>
    <name type="common">Maidenhair fern</name>
    <dbReference type="NCBI Taxonomy" id="13818"/>
    <lineage>
        <taxon>Eukaryota</taxon>
        <taxon>Viridiplantae</taxon>
        <taxon>Streptophyta</taxon>
        <taxon>Embryophyta</taxon>
        <taxon>Tracheophyta</taxon>
        <taxon>Polypodiopsida</taxon>
        <taxon>Polypodiidae</taxon>
        <taxon>Polypodiales</taxon>
        <taxon>Pteridineae</taxon>
        <taxon>Pteridaceae</taxon>
        <taxon>Vittarioideae</taxon>
        <taxon>Adiantum</taxon>
    </lineage>
</organism>
<name>A0A9D4ZPM3_ADICA</name>
<evidence type="ECO:0000313" key="2">
    <source>
        <dbReference type="EMBL" id="KAI5083198.1"/>
    </source>
</evidence>
<dbReference type="EMBL" id="JABFUD020000002">
    <property type="protein sequence ID" value="KAI5083198.1"/>
    <property type="molecule type" value="Genomic_DNA"/>
</dbReference>
<reference evidence="2" key="1">
    <citation type="submission" date="2021-01" db="EMBL/GenBank/DDBJ databases">
        <title>Adiantum capillus-veneris genome.</title>
        <authorList>
            <person name="Fang Y."/>
            <person name="Liao Q."/>
        </authorList>
    </citation>
    <scope>NUCLEOTIDE SEQUENCE</scope>
    <source>
        <strain evidence="2">H3</strain>
        <tissue evidence="2">Leaf</tissue>
    </source>
</reference>
<feature type="region of interest" description="Disordered" evidence="1">
    <location>
        <begin position="14"/>
        <end position="38"/>
    </location>
</feature>
<dbReference type="Proteomes" id="UP000886520">
    <property type="component" value="Chromosome 3"/>
</dbReference>
<sequence>MEGLLEVLVEDIKQTVGKAPHEEEDGDEGDGKQGLAEGEIGCGGGVADAVVVVMMGNSKSGVHWLVGRRGGIVRFD</sequence>
<accession>A0A9D4ZPM3</accession>
<evidence type="ECO:0000256" key="1">
    <source>
        <dbReference type="SAM" id="MobiDB-lite"/>
    </source>
</evidence>
<evidence type="ECO:0000313" key="3">
    <source>
        <dbReference type="Proteomes" id="UP000886520"/>
    </source>
</evidence>
<dbReference type="AlphaFoldDB" id="A0A9D4ZPM3"/>
<protein>
    <submittedName>
        <fullName evidence="2">Uncharacterized protein</fullName>
    </submittedName>
</protein>